<dbReference type="Proteomes" id="UP000237105">
    <property type="component" value="Unassembled WGS sequence"/>
</dbReference>
<sequence>MKKHLKEKDIIPRVIIIFLFEWKRIGEEEINMVEAPGLSMARAEPLEVLCKPNEVMIKLLSTLKILKYGV</sequence>
<reference evidence="2" key="1">
    <citation type="submission" date="2016-06" db="EMBL/GenBank/DDBJ databases">
        <title>Parallel loss of symbiosis genes in relatives of nitrogen-fixing non-legume Parasponia.</title>
        <authorList>
            <person name="Van Velzen R."/>
            <person name="Holmer R."/>
            <person name="Bu F."/>
            <person name="Rutten L."/>
            <person name="Van Zeijl A."/>
            <person name="Liu W."/>
            <person name="Santuari L."/>
            <person name="Cao Q."/>
            <person name="Sharma T."/>
            <person name="Shen D."/>
            <person name="Roswanjaya Y."/>
            <person name="Wardhani T."/>
            <person name="Kalhor M.S."/>
            <person name="Jansen J."/>
            <person name="Van den Hoogen J."/>
            <person name="Gungor B."/>
            <person name="Hartog M."/>
            <person name="Hontelez J."/>
            <person name="Verver J."/>
            <person name="Yang W.-C."/>
            <person name="Schijlen E."/>
            <person name="Repin R."/>
            <person name="Schilthuizen M."/>
            <person name="Schranz E."/>
            <person name="Heidstra R."/>
            <person name="Miyata K."/>
            <person name="Fedorova E."/>
            <person name="Kohlen W."/>
            <person name="Bisseling T."/>
            <person name="Smit S."/>
            <person name="Geurts R."/>
        </authorList>
    </citation>
    <scope>NUCLEOTIDE SEQUENCE [LARGE SCALE GENOMIC DNA]</scope>
    <source>
        <strain evidence="2">cv. WU1-14</strain>
    </source>
</reference>
<organism evidence="1 2">
    <name type="scientific">Parasponia andersonii</name>
    <name type="common">Sponia andersonii</name>
    <dbReference type="NCBI Taxonomy" id="3476"/>
    <lineage>
        <taxon>Eukaryota</taxon>
        <taxon>Viridiplantae</taxon>
        <taxon>Streptophyta</taxon>
        <taxon>Embryophyta</taxon>
        <taxon>Tracheophyta</taxon>
        <taxon>Spermatophyta</taxon>
        <taxon>Magnoliopsida</taxon>
        <taxon>eudicotyledons</taxon>
        <taxon>Gunneridae</taxon>
        <taxon>Pentapetalae</taxon>
        <taxon>rosids</taxon>
        <taxon>fabids</taxon>
        <taxon>Rosales</taxon>
        <taxon>Cannabaceae</taxon>
        <taxon>Parasponia</taxon>
    </lineage>
</organism>
<comment type="caution">
    <text evidence="1">The sequence shown here is derived from an EMBL/GenBank/DDBJ whole genome shotgun (WGS) entry which is preliminary data.</text>
</comment>
<dbReference type="EMBL" id="JXTB01000270">
    <property type="protein sequence ID" value="PON48888.1"/>
    <property type="molecule type" value="Genomic_DNA"/>
</dbReference>
<dbReference type="STRING" id="3476.A0A2P5BJC6"/>
<proteinExistence type="predicted"/>
<evidence type="ECO:0000313" key="2">
    <source>
        <dbReference type="Proteomes" id="UP000237105"/>
    </source>
</evidence>
<accession>A0A2P5BJC6</accession>
<dbReference type="AlphaFoldDB" id="A0A2P5BJC6"/>
<name>A0A2P5BJC6_PARAD</name>
<gene>
    <name evidence="1" type="ORF">PanWU01x14_234210</name>
</gene>
<protein>
    <submittedName>
        <fullName evidence="1">Uncharacterized protein</fullName>
    </submittedName>
</protein>
<dbReference type="OrthoDB" id="2789670at2759"/>
<evidence type="ECO:0000313" key="1">
    <source>
        <dbReference type="EMBL" id="PON48888.1"/>
    </source>
</evidence>
<keyword evidence="2" id="KW-1185">Reference proteome</keyword>